<dbReference type="Gramene" id="AET1Gv20055200.6">
    <property type="protein sequence ID" value="AET1Gv20055200.6"/>
    <property type="gene ID" value="AET1Gv20055200"/>
</dbReference>
<proteinExistence type="predicted"/>
<reference evidence="4" key="3">
    <citation type="journal article" date="2017" name="Nature">
        <title>Genome sequence of the progenitor of the wheat D genome Aegilops tauschii.</title>
        <authorList>
            <person name="Luo M.C."/>
            <person name="Gu Y.Q."/>
            <person name="Puiu D."/>
            <person name="Wang H."/>
            <person name="Twardziok S.O."/>
            <person name="Deal K.R."/>
            <person name="Huo N."/>
            <person name="Zhu T."/>
            <person name="Wang L."/>
            <person name="Wang Y."/>
            <person name="McGuire P.E."/>
            <person name="Liu S."/>
            <person name="Long H."/>
            <person name="Ramasamy R.K."/>
            <person name="Rodriguez J.C."/>
            <person name="Van S.L."/>
            <person name="Yuan L."/>
            <person name="Wang Z."/>
            <person name="Xia Z."/>
            <person name="Xiao L."/>
            <person name="Anderson O.D."/>
            <person name="Ouyang S."/>
            <person name="Liang Y."/>
            <person name="Zimin A.V."/>
            <person name="Pertea G."/>
            <person name="Qi P."/>
            <person name="Bennetzen J.L."/>
            <person name="Dai X."/>
            <person name="Dawson M.W."/>
            <person name="Muller H.G."/>
            <person name="Kugler K."/>
            <person name="Rivarola-Duarte L."/>
            <person name="Spannagl M."/>
            <person name="Mayer K.F.X."/>
            <person name="Lu F.H."/>
            <person name="Bevan M.W."/>
            <person name="Leroy P."/>
            <person name="Li P."/>
            <person name="You F.M."/>
            <person name="Sun Q."/>
            <person name="Liu Z."/>
            <person name="Lyons E."/>
            <person name="Wicker T."/>
            <person name="Salzberg S.L."/>
            <person name="Devos K.M."/>
            <person name="Dvorak J."/>
        </authorList>
    </citation>
    <scope>NUCLEOTIDE SEQUENCE [LARGE SCALE GENOMIC DNA]</scope>
    <source>
        <strain evidence="4">cv. AL8/78</strain>
    </source>
</reference>
<name>A0A452XLL3_AEGTS</name>
<reference evidence="4" key="4">
    <citation type="submission" date="2019-03" db="UniProtKB">
        <authorList>
            <consortium name="EnsemblPlants"/>
        </authorList>
    </citation>
    <scope>IDENTIFICATION</scope>
</reference>
<dbReference type="Gene3D" id="3.30.40.10">
    <property type="entry name" value="Zinc/RING finger domain, C3HC4 (zinc finger)"/>
    <property type="match status" value="1"/>
</dbReference>
<reference evidence="5" key="2">
    <citation type="journal article" date="2017" name="Nat. Plants">
        <title>The Aegilops tauschii genome reveals multiple impacts of transposons.</title>
        <authorList>
            <person name="Zhao G."/>
            <person name="Zou C."/>
            <person name="Li K."/>
            <person name="Wang K."/>
            <person name="Li T."/>
            <person name="Gao L."/>
            <person name="Zhang X."/>
            <person name="Wang H."/>
            <person name="Yang Z."/>
            <person name="Liu X."/>
            <person name="Jiang W."/>
            <person name="Mao L."/>
            <person name="Kong X."/>
            <person name="Jiao Y."/>
            <person name="Jia J."/>
        </authorList>
    </citation>
    <scope>NUCLEOTIDE SEQUENCE [LARGE SCALE GENOMIC DNA]</scope>
    <source>
        <strain evidence="5">cv. AL8/78</strain>
    </source>
</reference>
<dbReference type="PANTHER" id="PTHR47776">
    <property type="entry name" value="F5A8.9 PROTEIN"/>
    <property type="match status" value="1"/>
</dbReference>
<keyword evidence="1" id="KW-0479">Metal-binding</keyword>
<reference evidence="5" key="1">
    <citation type="journal article" date="2014" name="Science">
        <title>Ancient hybridizations among the ancestral genomes of bread wheat.</title>
        <authorList>
            <consortium name="International Wheat Genome Sequencing Consortium,"/>
            <person name="Marcussen T."/>
            <person name="Sandve S.R."/>
            <person name="Heier L."/>
            <person name="Spannagl M."/>
            <person name="Pfeifer M."/>
            <person name="Jakobsen K.S."/>
            <person name="Wulff B.B."/>
            <person name="Steuernagel B."/>
            <person name="Mayer K.F."/>
            <person name="Olsen O.A."/>
        </authorList>
    </citation>
    <scope>NUCLEOTIDE SEQUENCE [LARGE SCALE GENOMIC DNA]</scope>
    <source>
        <strain evidence="5">cv. AL8/78</strain>
    </source>
</reference>
<dbReference type="PROSITE" id="PS01359">
    <property type="entry name" value="ZF_PHD_1"/>
    <property type="match status" value="1"/>
</dbReference>
<keyword evidence="5" id="KW-1185">Reference proteome</keyword>
<reference evidence="4" key="5">
    <citation type="journal article" date="2021" name="G3 (Bethesda)">
        <title>Aegilops tauschii genome assembly Aet v5.0 features greater sequence contiguity and improved annotation.</title>
        <authorList>
            <person name="Wang L."/>
            <person name="Zhu T."/>
            <person name="Rodriguez J.C."/>
            <person name="Deal K.R."/>
            <person name="Dubcovsky J."/>
            <person name="McGuire P.E."/>
            <person name="Lux T."/>
            <person name="Spannagl M."/>
            <person name="Mayer K.F.X."/>
            <person name="Baldrich P."/>
            <person name="Meyers B.C."/>
            <person name="Huo N."/>
            <person name="Gu Y.Q."/>
            <person name="Zhou H."/>
            <person name="Devos K.M."/>
            <person name="Bennetzen J.L."/>
            <person name="Unver T."/>
            <person name="Budak H."/>
            <person name="Gulick P.J."/>
            <person name="Galiba G."/>
            <person name="Kalapos B."/>
            <person name="Nelson D.R."/>
            <person name="Li P."/>
            <person name="You F.M."/>
            <person name="Luo M.C."/>
            <person name="Dvorak J."/>
        </authorList>
    </citation>
    <scope>NUCLEOTIDE SEQUENCE [LARGE SCALE GENOMIC DNA]</scope>
    <source>
        <strain evidence="4">cv. AL8/78</strain>
    </source>
</reference>
<evidence type="ECO:0000256" key="3">
    <source>
        <dbReference type="ARBA" id="ARBA00022833"/>
    </source>
</evidence>
<dbReference type="PANTHER" id="PTHR47776:SF2">
    <property type="entry name" value="RING-TYPE E3 UBIQUITIN TRANSFERASE BRCA1"/>
    <property type="match status" value="1"/>
</dbReference>
<keyword evidence="3" id="KW-0862">Zinc</keyword>
<dbReference type="GO" id="GO:0008270">
    <property type="term" value="F:zinc ion binding"/>
    <property type="evidence" value="ECO:0007669"/>
    <property type="project" value="UniProtKB-KW"/>
</dbReference>
<keyword evidence="2" id="KW-0863">Zinc-finger</keyword>
<evidence type="ECO:0000256" key="1">
    <source>
        <dbReference type="ARBA" id="ARBA00022723"/>
    </source>
</evidence>
<accession>A0A452XLL3</accession>
<dbReference type="AlphaFoldDB" id="A0A452XLL3"/>
<dbReference type="Proteomes" id="UP000015105">
    <property type="component" value="Chromosome 1D"/>
</dbReference>
<organism evidence="4 5">
    <name type="scientific">Aegilops tauschii subsp. strangulata</name>
    <name type="common">Goatgrass</name>
    <dbReference type="NCBI Taxonomy" id="200361"/>
    <lineage>
        <taxon>Eukaryota</taxon>
        <taxon>Viridiplantae</taxon>
        <taxon>Streptophyta</taxon>
        <taxon>Embryophyta</taxon>
        <taxon>Tracheophyta</taxon>
        <taxon>Spermatophyta</taxon>
        <taxon>Magnoliopsida</taxon>
        <taxon>Liliopsida</taxon>
        <taxon>Poales</taxon>
        <taxon>Poaceae</taxon>
        <taxon>BOP clade</taxon>
        <taxon>Pooideae</taxon>
        <taxon>Triticodae</taxon>
        <taxon>Triticeae</taxon>
        <taxon>Triticinae</taxon>
        <taxon>Aegilops</taxon>
    </lineage>
</organism>
<dbReference type="InterPro" id="IPR011011">
    <property type="entry name" value="Znf_FYVE_PHD"/>
</dbReference>
<dbReference type="InterPro" id="IPR019786">
    <property type="entry name" value="Zinc_finger_PHD-type_CS"/>
</dbReference>
<dbReference type="SUPFAM" id="SSF57903">
    <property type="entry name" value="FYVE/PHD zinc finger"/>
    <property type="match status" value="1"/>
</dbReference>
<dbReference type="InterPro" id="IPR013083">
    <property type="entry name" value="Znf_RING/FYVE/PHD"/>
</dbReference>
<sequence length="74" mass="8688">MFTGEGHSDLSAEPNVQSAQGACYMCHSREPEELILSCHVCRSQWVHSYCLDPPLTPWTCIHCRDLRRMYQRYR</sequence>
<evidence type="ECO:0008006" key="6">
    <source>
        <dbReference type="Google" id="ProtNLM"/>
    </source>
</evidence>
<protein>
    <recommendedName>
        <fullName evidence="6">PHD-type domain-containing protein</fullName>
    </recommendedName>
</protein>
<evidence type="ECO:0000256" key="2">
    <source>
        <dbReference type="ARBA" id="ARBA00022771"/>
    </source>
</evidence>
<evidence type="ECO:0000313" key="5">
    <source>
        <dbReference type="Proteomes" id="UP000015105"/>
    </source>
</evidence>
<dbReference type="EnsemblPlants" id="AET1Gv20055200.6">
    <property type="protein sequence ID" value="AET1Gv20055200.6"/>
    <property type="gene ID" value="AET1Gv20055200"/>
</dbReference>
<evidence type="ECO:0000313" key="4">
    <source>
        <dbReference type="EnsemblPlants" id="AET1Gv20055200.6"/>
    </source>
</evidence>